<dbReference type="InterPro" id="IPR000719">
    <property type="entry name" value="Prot_kinase_dom"/>
</dbReference>
<dbReference type="SUPFAM" id="SSF48452">
    <property type="entry name" value="TPR-like"/>
    <property type="match status" value="1"/>
</dbReference>
<sequence length="891" mass="102738">MFRNTFESELSALETPYRLHYHVPTATSRVTNGARRLMREQVADLISFLAVTHCMSLDLVFITWTPSLGTLGAGATAQVLQRELDLRRSLALKRPQARELSKEDRKGDKALLDGEYRILISEILTLCTEGLRYHPNIITLEAICWDFKQETGEVWPVLVFEKAEEGDLRTFLNSPRGRALDLRKRLQLCQDVAIAMLCLHRYGIIHGDINPRNLLVFREQEDVYIKMSDFGYAALMHRNDHIDMAKTWPWYAPECLNQWSFDFEDARKTDFYSFGVVCLWIMFNECFQDEDQFLEPSDQLTYPWIDDLRRRKTTLTKAVALVNAISDLELGQVTALKLFFEYSLSENPEKRSLSLKGLFYEHSMRTDIGKVTFDSIQPRFFTPLELPYAGQFRLSKVWHQAMRGDFRFWSAIFHALESQAESHPDEQCRKNAAIQLALCFELGFGCARSTSNSLHWLSRGSGTKAYLEQEVNEIDSYDLKHTGGGGWSPTMFPQRTYLAETYQTAGLLSQAEKIHRKAIEDLQHVLRSSHSTILEQRLTIADMKWIVGNGNEAYDIVSDVLSICRTSLERHHSTLGHALDRKISLCNATSRWSEMKGLLLEYREIIKKNGYPRWVTDHDSYRPRPSRDILMLKRLAQCCYYEGNFEEAEKLLLQYIDEAADHWGRQSSACLDGVQDLGRIYSGLKRNERQQSQWLRREINVCESAGTKTQGSQLDHILDLKVSLSNALSQPGCTRKEMNEATALGIQNLYDCRKFLGTQNPTTLFATEVLANIYLRRGRTSEGRALRETRVALCQVEFGEEQPVTAWAQWQLAWSWDMPWDEKLALRAQCVRVLIGALGDNHPRIPALRKRLDLTRKWSRRDSIIPGRILSAIYRRINAISDWRTRLSDPL</sequence>
<reference evidence="4" key="3">
    <citation type="submission" date="2025-04" db="UniProtKB">
        <authorList>
            <consortium name="RefSeq"/>
        </authorList>
    </citation>
    <scope>IDENTIFICATION</scope>
    <source>
        <strain evidence="4">CBS 304.34</strain>
    </source>
</reference>
<proteinExistence type="predicted"/>
<reference evidence="4" key="2">
    <citation type="submission" date="2020-04" db="EMBL/GenBank/DDBJ databases">
        <authorList>
            <consortium name="NCBI Genome Project"/>
        </authorList>
    </citation>
    <scope>NUCLEOTIDE SEQUENCE</scope>
    <source>
        <strain evidence="4">CBS 304.34</strain>
    </source>
</reference>
<dbReference type="EMBL" id="MU003702">
    <property type="protein sequence ID" value="KAF2809124.1"/>
    <property type="molecule type" value="Genomic_DNA"/>
</dbReference>
<keyword evidence="2" id="KW-0418">Kinase</keyword>
<name>A0A6A6YMA9_9PEZI</name>
<dbReference type="RefSeq" id="XP_033576088.1">
    <property type="nucleotide sequence ID" value="XM_033728148.1"/>
</dbReference>
<dbReference type="InterPro" id="IPR011990">
    <property type="entry name" value="TPR-like_helical_dom_sf"/>
</dbReference>
<dbReference type="PANTHER" id="PTHR23257">
    <property type="entry name" value="SERINE-THREONINE PROTEIN KINASE"/>
    <property type="match status" value="1"/>
</dbReference>
<dbReference type="GO" id="GO:0005737">
    <property type="term" value="C:cytoplasm"/>
    <property type="evidence" value="ECO:0007669"/>
    <property type="project" value="TreeGrafter"/>
</dbReference>
<dbReference type="InterPro" id="IPR050167">
    <property type="entry name" value="Ser_Thr_protein_kinase"/>
</dbReference>
<protein>
    <submittedName>
        <fullName evidence="2 4">Kinase-like protein</fullName>
    </submittedName>
</protein>
<reference evidence="2 4" key="1">
    <citation type="journal article" date="2020" name="Stud. Mycol.">
        <title>101 Dothideomycetes genomes: a test case for predicting lifestyles and emergence of pathogens.</title>
        <authorList>
            <person name="Haridas S."/>
            <person name="Albert R."/>
            <person name="Binder M."/>
            <person name="Bloem J."/>
            <person name="Labutti K."/>
            <person name="Salamov A."/>
            <person name="Andreopoulos B."/>
            <person name="Baker S."/>
            <person name="Barry K."/>
            <person name="Bills G."/>
            <person name="Bluhm B."/>
            <person name="Cannon C."/>
            <person name="Castanera R."/>
            <person name="Culley D."/>
            <person name="Daum C."/>
            <person name="Ezra D."/>
            <person name="Gonzalez J."/>
            <person name="Henrissat B."/>
            <person name="Kuo A."/>
            <person name="Liang C."/>
            <person name="Lipzen A."/>
            <person name="Lutzoni F."/>
            <person name="Magnuson J."/>
            <person name="Mondo S."/>
            <person name="Nolan M."/>
            <person name="Ohm R."/>
            <person name="Pangilinan J."/>
            <person name="Park H.-J."/>
            <person name="Ramirez L."/>
            <person name="Alfaro M."/>
            <person name="Sun H."/>
            <person name="Tritt A."/>
            <person name="Yoshinaga Y."/>
            <person name="Zwiers L.-H."/>
            <person name="Turgeon B."/>
            <person name="Goodwin S."/>
            <person name="Spatafora J."/>
            <person name="Crous P."/>
            <person name="Grigoriev I."/>
        </authorList>
    </citation>
    <scope>NUCLEOTIDE SEQUENCE</scope>
    <source>
        <strain evidence="2 4">CBS 304.34</strain>
    </source>
</reference>
<dbReference type="SUPFAM" id="SSF56112">
    <property type="entry name" value="Protein kinase-like (PK-like)"/>
    <property type="match status" value="1"/>
</dbReference>
<organism evidence="2">
    <name type="scientific">Mytilinidion resinicola</name>
    <dbReference type="NCBI Taxonomy" id="574789"/>
    <lineage>
        <taxon>Eukaryota</taxon>
        <taxon>Fungi</taxon>
        <taxon>Dikarya</taxon>
        <taxon>Ascomycota</taxon>
        <taxon>Pezizomycotina</taxon>
        <taxon>Dothideomycetes</taxon>
        <taxon>Pleosporomycetidae</taxon>
        <taxon>Mytilinidiales</taxon>
        <taxon>Mytilinidiaceae</taxon>
        <taxon>Mytilinidion</taxon>
    </lineage>
</organism>
<evidence type="ECO:0000313" key="3">
    <source>
        <dbReference type="Proteomes" id="UP000504636"/>
    </source>
</evidence>
<dbReference type="GO" id="GO:0004672">
    <property type="term" value="F:protein kinase activity"/>
    <property type="evidence" value="ECO:0007669"/>
    <property type="project" value="InterPro"/>
</dbReference>
<evidence type="ECO:0000313" key="2">
    <source>
        <dbReference type="EMBL" id="KAF2809124.1"/>
    </source>
</evidence>
<dbReference type="Gene3D" id="1.25.40.10">
    <property type="entry name" value="Tetratricopeptide repeat domain"/>
    <property type="match status" value="2"/>
</dbReference>
<accession>A0A6A6YMA9</accession>
<keyword evidence="2" id="KW-0808">Transferase</keyword>
<feature type="domain" description="Protein kinase" evidence="1">
    <location>
        <begin position="65"/>
        <end position="365"/>
    </location>
</feature>
<gene>
    <name evidence="2 4" type="ORF">BDZ99DRAFT_571942</name>
</gene>
<dbReference type="PROSITE" id="PS50011">
    <property type="entry name" value="PROTEIN_KINASE_DOM"/>
    <property type="match status" value="1"/>
</dbReference>
<dbReference type="InterPro" id="IPR011009">
    <property type="entry name" value="Kinase-like_dom_sf"/>
</dbReference>
<dbReference type="AlphaFoldDB" id="A0A6A6YMA9"/>
<dbReference type="PANTHER" id="PTHR23257:SF963">
    <property type="entry name" value="AT08303P"/>
    <property type="match status" value="1"/>
</dbReference>
<evidence type="ECO:0000259" key="1">
    <source>
        <dbReference type="PROSITE" id="PS50011"/>
    </source>
</evidence>
<keyword evidence="3" id="KW-1185">Reference proteome</keyword>
<dbReference type="GeneID" id="54469041"/>
<dbReference type="InterPro" id="IPR001245">
    <property type="entry name" value="Ser-Thr/Tyr_kinase_cat_dom"/>
</dbReference>
<evidence type="ECO:0000313" key="4">
    <source>
        <dbReference type="RefSeq" id="XP_033576088.1"/>
    </source>
</evidence>
<dbReference type="Proteomes" id="UP000504636">
    <property type="component" value="Unplaced"/>
</dbReference>
<dbReference type="Pfam" id="PF07714">
    <property type="entry name" value="PK_Tyr_Ser-Thr"/>
    <property type="match status" value="1"/>
</dbReference>
<dbReference type="Gene3D" id="1.10.510.10">
    <property type="entry name" value="Transferase(Phosphotransferase) domain 1"/>
    <property type="match status" value="1"/>
</dbReference>
<dbReference type="GO" id="GO:0007165">
    <property type="term" value="P:signal transduction"/>
    <property type="evidence" value="ECO:0007669"/>
    <property type="project" value="TreeGrafter"/>
</dbReference>
<dbReference type="OrthoDB" id="626167at2759"/>
<dbReference type="GO" id="GO:0005524">
    <property type="term" value="F:ATP binding"/>
    <property type="evidence" value="ECO:0007669"/>
    <property type="project" value="InterPro"/>
</dbReference>